<comment type="similarity">
    <text evidence="2">Belongs to the AP-2 family.</text>
</comment>
<accession>A0A2G9UBX6</accession>
<evidence type="ECO:0000256" key="1">
    <source>
        <dbReference type="ARBA" id="ARBA00004123"/>
    </source>
</evidence>
<evidence type="ECO:0000256" key="2">
    <source>
        <dbReference type="ARBA" id="ARBA00007770"/>
    </source>
</evidence>
<dbReference type="GO" id="GO:0042127">
    <property type="term" value="P:regulation of cell population proliferation"/>
    <property type="evidence" value="ECO:0007669"/>
    <property type="project" value="TreeGrafter"/>
</dbReference>
<dbReference type="Pfam" id="PF03299">
    <property type="entry name" value="TF_AP-2"/>
    <property type="match status" value="1"/>
</dbReference>
<evidence type="ECO:0000256" key="5">
    <source>
        <dbReference type="ARBA" id="ARBA00023163"/>
    </source>
</evidence>
<evidence type="ECO:0000256" key="7">
    <source>
        <dbReference type="SAM" id="MobiDB-lite"/>
    </source>
</evidence>
<reference evidence="10 11" key="1">
    <citation type="submission" date="2015-09" db="EMBL/GenBank/DDBJ databases">
        <title>Draft genome of the parasitic nematode Teladorsagia circumcincta isolate WARC Sus (inbred).</title>
        <authorList>
            <person name="Mitreva M."/>
        </authorList>
    </citation>
    <scope>NUCLEOTIDE SEQUENCE [LARGE SCALE GENOMIC DNA]</scope>
    <source>
        <strain evidence="10 11">S</strain>
    </source>
</reference>
<evidence type="ECO:0000259" key="8">
    <source>
        <dbReference type="Pfam" id="PF03299"/>
    </source>
</evidence>
<feature type="region of interest" description="Disordered" evidence="7">
    <location>
        <begin position="26"/>
        <end position="74"/>
    </location>
</feature>
<gene>
    <name evidence="10" type="ORF">TELCIR_10519</name>
</gene>
<keyword evidence="6" id="KW-0539">Nucleus</keyword>
<evidence type="ECO:0000256" key="6">
    <source>
        <dbReference type="ARBA" id="ARBA00023242"/>
    </source>
</evidence>
<dbReference type="InterPro" id="IPR057067">
    <property type="entry name" value="Paxt-1-like_C"/>
</dbReference>
<proteinExistence type="inferred from homology"/>
<dbReference type="GO" id="GO:0000981">
    <property type="term" value="F:DNA-binding transcription factor activity, RNA polymerase II-specific"/>
    <property type="evidence" value="ECO:0007669"/>
    <property type="project" value="TreeGrafter"/>
</dbReference>
<keyword evidence="11" id="KW-1185">Reference proteome</keyword>
<evidence type="ECO:0000256" key="3">
    <source>
        <dbReference type="ARBA" id="ARBA00023015"/>
    </source>
</evidence>
<feature type="domain" description="Transcription factor AP-2 C-terminal" evidence="8">
    <location>
        <begin position="367"/>
        <end position="516"/>
    </location>
</feature>
<dbReference type="PANTHER" id="PTHR10812:SF17">
    <property type="entry name" value="TRANSCRIPTION FACTOR AP-2, ISOFORM D"/>
    <property type="match status" value="1"/>
</dbReference>
<dbReference type="Pfam" id="PF24799">
    <property type="entry name" value="Paxt-1_C"/>
    <property type="match status" value="1"/>
</dbReference>
<name>A0A2G9UBX6_TELCI</name>
<evidence type="ECO:0000313" key="11">
    <source>
        <dbReference type="Proteomes" id="UP000230423"/>
    </source>
</evidence>
<protein>
    <submittedName>
        <fullName evidence="10">Transcription factor AP-2</fullName>
    </submittedName>
</protein>
<dbReference type="InterPro" id="IPR004979">
    <property type="entry name" value="TF_AP2"/>
</dbReference>
<dbReference type="InterPro" id="IPR013854">
    <property type="entry name" value="TF_AP2_C"/>
</dbReference>
<evidence type="ECO:0000313" key="10">
    <source>
        <dbReference type="EMBL" id="PIO67725.1"/>
    </source>
</evidence>
<dbReference type="Proteomes" id="UP000230423">
    <property type="component" value="Unassembled WGS sequence"/>
</dbReference>
<keyword evidence="3" id="KW-0805">Transcription regulation</keyword>
<organism evidence="10 11">
    <name type="scientific">Teladorsagia circumcincta</name>
    <name type="common">Brown stomach worm</name>
    <name type="synonym">Ostertagia circumcincta</name>
    <dbReference type="NCBI Taxonomy" id="45464"/>
    <lineage>
        <taxon>Eukaryota</taxon>
        <taxon>Metazoa</taxon>
        <taxon>Ecdysozoa</taxon>
        <taxon>Nematoda</taxon>
        <taxon>Chromadorea</taxon>
        <taxon>Rhabditida</taxon>
        <taxon>Rhabditina</taxon>
        <taxon>Rhabditomorpha</taxon>
        <taxon>Strongyloidea</taxon>
        <taxon>Trichostrongylidae</taxon>
        <taxon>Teladorsagia</taxon>
    </lineage>
</organism>
<dbReference type="GO" id="GO:0000977">
    <property type="term" value="F:RNA polymerase II transcription regulatory region sequence-specific DNA binding"/>
    <property type="evidence" value="ECO:0007669"/>
    <property type="project" value="TreeGrafter"/>
</dbReference>
<feature type="domain" description="Partner of xrn-2 protein 1-like C-terminal" evidence="9">
    <location>
        <begin position="78"/>
        <end position="264"/>
    </location>
</feature>
<comment type="subcellular location">
    <subcellularLocation>
        <location evidence="1">Nucleus</location>
    </subcellularLocation>
</comment>
<dbReference type="PANTHER" id="PTHR10812">
    <property type="entry name" value="TRANSCRIPTION FACTOR AP-2"/>
    <property type="match status" value="1"/>
</dbReference>
<keyword evidence="5" id="KW-0804">Transcription</keyword>
<dbReference type="PRINTS" id="PR01748">
    <property type="entry name" value="AP2TNSCPFCT"/>
</dbReference>
<dbReference type="GO" id="GO:0005634">
    <property type="term" value="C:nucleus"/>
    <property type="evidence" value="ECO:0007669"/>
    <property type="project" value="UniProtKB-SubCell"/>
</dbReference>
<evidence type="ECO:0000259" key="9">
    <source>
        <dbReference type="Pfam" id="PF24799"/>
    </source>
</evidence>
<dbReference type="OrthoDB" id="6252992at2759"/>
<dbReference type="EMBL" id="KZ347438">
    <property type="protein sequence ID" value="PIO67725.1"/>
    <property type="molecule type" value="Genomic_DNA"/>
</dbReference>
<sequence length="536" mass="59255">MMGCVYSDAVMEKVRRLGAGVMETANSLTLERKPETAPKKTPIAPAPTQPSTAANPPREPPPQHRNSVRMNSEDTYTEEKMKQIRLFLLQADYRASAMEMLNHATGRARSPWTQNVSDGVMRISIANVLVLEQKFTQPNVNSTEGAVNAIVETFLHGGNVSIKNKQLHFNGCGPQDLYYNFLKRCLKKAEKLASGAKTFKALLAALEKVNLELSQHSTHLQGWSQKVDIRIGDLLASSRVLSKGECVRAKLDKAIDDMCARISDATDEEDLEGEDEAEGSQCDFRQTAGFTMPCGIGALAYSRGEMAQPTFFQHHLLSGGNEEIEDFCPSPMKVDELERKLARKVDIPLIFFGDSATGNGGVDPCEDGGKTLRDSLRKIGLALPAGRRKQANVTAWTALVEEEAVHMAKDFALVCEKEFHAREIGIFLTKTGLSIDHDVMQRRTMLENSKKIVSELCDLLAADRTPLTPFVAPTRPLVVLDPSIQQHLSHYTLMTHGFGGVAMVAVLESVKSMIDESIKYLDRNCSQPMYIPYNTR</sequence>
<dbReference type="AlphaFoldDB" id="A0A2G9UBX6"/>
<keyword evidence="4" id="KW-0238">DNA-binding</keyword>
<feature type="compositionally biased region" description="Polar residues" evidence="7">
    <location>
        <begin position="64"/>
        <end position="74"/>
    </location>
</feature>
<evidence type="ECO:0000256" key="4">
    <source>
        <dbReference type="ARBA" id="ARBA00023125"/>
    </source>
</evidence>